<reference evidence="1 2" key="1">
    <citation type="submission" date="2019-07" db="EMBL/GenBank/DDBJ databases">
        <title>Full genome sequence of Humibacter sp. WJ7-1.</title>
        <authorList>
            <person name="Im W.-T."/>
        </authorList>
    </citation>
    <scope>NUCLEOTIDE SEQUENCE [LARGE SCALE GENOMIC DNA]</scope>
    <source>
        <strain evidence="1 2">WJ7-1</strain>
    </source>
</reference>
<gene>
    <name evidence="1" type="ORF">FPZ11_01055</name>
</gene>
<dbReference type="KEGG" id="huw:FPZ11_01055"/>
<evidence type="ECO:0000313" key="1">
    <source>
        <dbReference type="EMBL" id="QDZ13576.1"/>
    </source>
</evidence>
<evidence type="ECO:0000313" key="2">
    <source>
        <dbReference type="Proteomes" id="UP000320216"/>
    </source>
</evidence>
<proteinExistence type="predicted"/>
<sequence>MARDEKPVANRLKITYIGPRDADVTEVHEVVVRGSCLVPVSDATGDWTIERDVFDANMEASVLPARRTYWRSRSQKLEF</sequence>
<dbReference type="AlphaFoldDB" id="A0A5B8LZU2"/>
<keyword evidence="2" id="KW-1185">Reference proteome</keyword>
<dbReference type="Proteomes" id="UP000320216">
    <property type="component" value="Chromosome"/>
</dbReference>
<dbReference type="RefSeq" id="WP_146317633.1">
    <property type="nucleotide sequence ID" value="NZ_CP042305.1"/>
</dbReference>
<dbReference type="EMBL" id="CP042305">
    <property type="protein sequence ID" value="QDZ13576.1"/>
    <property type="molecule type" value="Genomic_DNA"/>
</dbReference>
<dbReference type="OrthoDB" id="9885002at2"/>
<protein>
    <submittedName>
        <fullName evidence="1">Uncharacterized protein</fullName>
    </submittedName>
</protein>
<accession>A0A5B8LZU2</accession>
<name>A0A5B8LZU2_9MICO</name>
<organism evidence="1 2">
    <name type="scientific">Humibacter ginsenosidimutans</name>
    <dbReference type="NCBI Taxonomy" id="2599293"/>
    <lineage>
        <taxon>Bacteria</taxon>
        <taxon>Bacillati</taxon>
        <taxon>Actinomycetota</taxon>
        <taxon>Actinomycetes</taxon>
        <taxon>Micrococcales</taxon>
        <taxon>Microbacteriaceae</taxon>
        <taxon>Humibacter</taxon>
    </lineage>
</organism>